<dbReference type="InterPro" id="IPR044741">
    <property type="entry name" value="NsLTP-like"/>
</dbReference>
<sequence length="119" mass="13050">MAKLSNSNIMVLVMIEILLFYGAKYNVVGQCDSDMQSLVTQCAMYVEKFLPQLDPSEGCCNVIKNANFPCVCQHITQAVLQFIDINKVVYVAQTCGKPLPSGTNCGGITLFNLDSIHPQ</sequence>
<evidence type="ECO:0000256" key="1">
    <source>
        <dbReference type="SAM" id="SignalP"/>
    </source>
</evidence>
<feature type="chain" id="PRO_5044010435" description="Bifunctional inhibitor/plant lipid transfer protein/seed storage helical domain-containing protein" evidence="1">
    <location>
        <begin position="26"/>
        <end position="119"/>
    </location>
</feature>
<dbReference type="Proteomes" id="UP001497480">
    <property type="component" value="Unassembled WGS sequence"/>
</dbReference>
<evidence type="ECO:0000313" key="3">
    <source>
        <dbReference type="EMBL" id="CAL0308656.1"/>
    </source>
</evidence>
<dbReference type="Gene3D" id="1.10.110.10">
    <property type="entry name" value="Plant lipid-transfer and hydrophobic proteins"/>
    <property type="match status" value="1"/>
</dbReference>
<evidence type="ECO:0000259" key="2">
    <source>
        <dbReference type="Pfam" id="PF14368"/>
    </source>
</evidence>
<comment type="caution">
    <text evidence="3">The sequence shown here is derived from an EMBL/GenBank/DDBJ whole genome shotgun (WGS) entry which is preliminary data.</text>
</comment>
<proteinExistence type="predicted"/>
<dbReference type="PANTHER" id="PTHR33286">
    <property type="entry name" value="BIFUNCTIONAL INHIBITOR/LIPID-TRANSFER PROTEIN/SEED STORAGE 2S ALBUMIN SUPERFAMILY PROTEIN"/>
    <property type="match status" value="1"/>
</dbReference>
<accession>A0AAV1WHV0</accession>
<gene>
    <name evidence="3" type="ORF">LLUT_LOCUS9716</name>
</gene>
<dbReference type="InterPro" id="IPR036312">
    <property type="entry name" value="Bifun_inhib/LTP/seed_sf"/>
</dbReference>
<dbReference type="InterPro" id="IPR016140">
    <property type="entry name" value="Bifunc_inhib/LTP/seed_store"/>
</dbReference>
<keyword evidence="1" id="KW-0732">Signal</keyword>
<dbReference type="AlphaFoldDB" id="A0AAV1WHV0"/>
<name>A0AAV1WHV0_LUPLU</name>
<feature type="signal peptide" evidence="1">
    <location>
        <begin position="1"/>
        <end position="25"/>
    </location>
</feature>
<evidence type="ECO:0000313" key="4">
    <source>
        <dbReference type="Proteomes" id="UP001497480"/>
    </source>
</evidence>
<dbReference type="EMBL" id="CAXHTB010000006">
    <property type="protein sequence ID" value="CAL0308656.1"/>
    <property type="molecule type" value="Genomic_DNA"/>
</dbReference>
<dbReference type="SUPFAM" id="SSF47699">
    <property type="entry name" value="Bifunctional inhibitor/lipid-transfer protein/seed storage 2S albumin"/>
    <property type="match status" value="1"/>
</dbReference>
<feature type="domain" description="Bifunctional inhibitor/plant lipid transfer protein/seed storage helical" evidence="2">
    <location>
        <begin position="26"/>
        <end position="105"/>
    </location>
</feature>
<organism evidence="3 4">
    <name type="scientific">Lupinus luteus</name>
    <name type="common">European yellow lupine</name>
    <dbReference type="NCBI Taxonomy" id="3873"/>
    <lineage>
        <taxon>Eukaryota</taxon>
        <taxon>Viridiplantae</taxon>
        <taxon>Streptophyta</taxon>
        <taxon>Embryophyta</taxon>
        <taxon>Tracheophyta</taxon>
        <taxon>Spermatophyta</taxon>
        <taxon>Magnoliopsida</taxon>
        <taxon>eudicotyledons</taxon>
        <taxon>Gunneridae</taxon>
        <taxon>Pentapetalae</taxon>
        <taxon>rosids</taxon>
        <taxon>fabids</taxon>
        <taxon>Fabales</taxon>
        <taxon>Fabaceae</taxon>
        <taxon>Papilionoideae</taxon>
        <taxon>50 kb inversion clade</taxon>
        <taxon>genistoids sensu lato</taxon>
        <taxon>core genistoids</taxon>
        <taxon>Genisteae</taxon>
        <taxon>Lupinus</taxon>
    </lineage>
</organism>
<dbReference type="PANTHER" id="PTHR33286:SF1">
    <property type="entry name" value="OS01G0800600 PROTEIN"/>
    <property type="match status" value="1"/>
</dbReference>
<dbReference type="CDD" id="cd04660">
    <property type="entry name" value="nsLTP_like"/>
    <property type="match status" value="1"/>
</dbReference>
<protein>
    <recommendedName>
        <fullName evidence="2">Bifunctional inhibitor/plant lipid transfer protein/seed storage helical domain-containing protein</fullName>
    </recommendedName>
</protein>
<keyword evidence="4" id="KW-1185">Reference proteome</keyword>
<reference evidence="3 4" key="1">
    <citation type="submission" date="2024-03" db="EMBL/GenBank/DDBJ databases">
        <authorList>
            <person name="Martinez-Hernandez J."/>
        </authorList>
    </citation>
    <scope>NUCLEOTIDE SEQUENCE [LARGE SCALE GENOMIC DNA]</scope>
</reference>
<dbReference type="Pfam" id="PF14368">
    <property type="entry name" value="LTP_2"/>
    <property type="match status" value="1"/>
</dbReference>